<evidence type="ECO:0000256" key="8">
    <source>
        <dbReference type="SAM" id="MobiDB-lite"/>
    </source>
</evidence>
<evidence type="ECO:0000256" key="4">
    <source>
        <dbReference type="ARBA" id="ARBA00023006"/>
    </source>
</evidence>
<keyword evidence="4" id="KW-0072">Autophagy</keyword>
<feature type="compositionally biased region" description="Pro residues" evidence="8">
    <location>
        <begin position="348"/>
        <end position="368"/>
    </location>
</feature>
<evidence type="ECO:0008006" key="11">
    <source>
        <dbReference type="Google" id="ProtNLM"/>
    </source>
</evidence>
<keyword evidence="5" id="KW-0446">Lipid-binding</keyword>
<dbReference type="InterPro" id="IPR048720">
    <property type="entry name" value="PROPPIN"/>
</dbReference>
<sequence length="416" mass="45930">FNLSTVGTKSGYKFFSLSAVDKLEQIYECTDTEDVCIVERLFSSSLVAIVSLKAPRKLKVCHFKKGTEICNYSYSNTILAVKLNRQRLIVCLEESLYIHNIRDMKVLHTIRETPPNPSGLCSLSISNDNCYLAYPGSATIGEVQVFDTVNLRAANMIPAHDSPLAALAFDASGTKLATASEKGTVIRVFSIPEGQKLFEFRRGVKRCVSICSLAFSMEGLYLSASSNTETVHIFKLETQKEKPAEEPTTWGGYLGKVLMASTTYLPSQVTEMFTQGRAFATVRLPFSGHKNICALALIQKIPRLLVAAADGYLYLYNLDPQEGGECTLMKQHRYPHPKHTHPDEAAQVPPPTPPPTNKHPDEAPPPQHTHPDEAAQAPPPQNTHSDEAAQAPPPNTHTLMKQHRHPPQHTHPDEAV</sequence>
<evidence type="ECO:0000256" key="2">
    <source>
        <dbReference type="ARBA" id="ARBA00022574"/>
    </source>
</evidence>
<keyword evidence="10" id="KW-1185">Reference proteome</keyword>
<feature type="region of interest" description="Disordered" evidence="8">
    <location>
        <begin position="333"/>
        <end position="416"/>
    </location>
</feature>
<evidence type="ECO:0000313" key="9">
    <source>
        <dbReference type="Ensembl" id="ENSELUP00000094674.1"/>
    </source>
</evidence>
<dbReference type="GO" id="GO:0006950">
    <property type="term" value="P:response to stress"/>
    <property type="evidence" value="ECO:0007669"/>
    <property type="project" value="UniProtKB-ARBA"/>
</dbReference>
<dbReference type="PANTHER" id="PTHR11227">
    <property type="entry name" value="WD-REPEAT PROTEIN INTERACTING WITH PHOSPHOINOSIDES WIPI -RELATED"/>
    <property type="match status" value="1"/>
</dbReference>
<dbReference type="SUPFAM" id="SSF50978">
    <property type="entry name" value="WD40 repeat-like"/>
    <property type="match status" value="1"/>
</dbReference>
<comment type="similarity">
    <text evidence="7">Belongs to the WD repeat PROPPIN family.</text>
</comment>
<dbReference type="SMART" id="SM00320">
    <property type="entry name" value="WD40"/>
    <property type="match status" value="3"/>
</dbReference>
<comment type="subcellular location">
    <subcellularLocation>
        <location evidence="1">Preautophagosomal structure membrane</location>
        <topology evidence="1">Peripheral membrane protein</topology>
    </subcellularLocation>
</comment>
<dbReference type="FunFam" id="2.130.10.10:FF:000145">
    <property type="entry name" value="WD repeat domain phosphoinositide-interacting protein 2"/>
    <property type="match status" value="1"/>
</dbReference>
<dbReference type="InterPro" id="IPR001680">
    <property type="entry name" value="WD40_rpt"/>
</dbReference>
<accession>A0AAY5L0K7</accession>
<dbReference type="InterPro" id="IPR015943">
    <property type="entry name" value="WD40/YVTN_repeat-like_dom_sf"/>
</dbReference>
<keyword evidence="3" id="KW-0677">Repeat</keyword>
<dbReference type="Gene3D" id="2.130.10.10">
    <property type="entry name" value="YVTN repeat-like/Quinoprotein amine dehydrogenase"/>
    <property type="match status" value="1"/>
</dbReference>
<evidence type="ECO:0000256" key="1">
    <source>
        <dbReference type="ARBA" id="ARBA00004623"/>
    </source>
</evidence>
<evidence type="ECO:0000256" key="6">
    <source>
        <dbReference type="ARBA" id="ARBA00023136"/>
    </source>
</evidence>
<reference evidence="9 10" key="1">
    <citation type="submission" date="2020-02" db="EMBL/GenBank/DDBJ databases">
        <title>Esox lucius (northern pike) genome, fEsoLuc1, primary haplotype.</title>
        <authorList>
            <person name="Myers G."/>
            <person name="Karagic N."/>
            <person name="Meyer A."/>
            <person name="Pippel M."/>
            <person name="Reichard M."/>
            <person name="Winkler S."/>
            <person name="Tracey A."/>
            <person name="Sims Y."/>
            <person name="Howe K."/>
            <person name="Rhie A."/>
            <person name="Formenti G."/>
            <person name="Durbin R."/>
            <person name="Fedrigo O."/>
            <person name="Jarvis E.D."/>
        </authorList>
    </citation>
    <scope>NUCLEOTIDE SEQUENCE [LARGE SCALE GENOMIC DNA]</scope>
</reference>
<keyword evidence="6" id="KW-0472">Membrane</keyword>
<name>A0AAY5L0K7_ESOLU</name>
<dbReference type="GO" id="GO:0032266">
    <property type="term" value="F:phosphatidylinositol-3-phosphate binding"/>
    <property type="evidence" value="ECO:0007669"/>
    <property type="project" value="UniProtKB-ARBA"/>
</dbReference>
<protein>
    <recommendedName>
        <fullName evidence="11">WD repeat domain phosphoinositide-interacting protein 2</fullName>
    </recommendedName>
</protein>
<keyword evidence="2" id="KW-0853">WD repeat</keyword>
<dbReference type="GO" id="GO:0034045">
    <property type="term" value="C:phagophore assembly site membrane"/>
    <property type="evidence" value="ECO:0007669"/>
    <property type="project" value="UniProtKB-SubCell"/>
</dbReference>
<organism evidence="9 10">
    <name type="scientific">Esox lucius</name>
    <name type="common">Northern pike</name>
    <dbReference type="NCBI Taxonomy" id="8010"/>
    <lineage>
        <taxon>Eukaryota</taxon>
        <taxon>Metazoa</taxon>
        <taxon>Chordata</taxon>
        <taxon>Craniata</taxon>
        <taxon>Vertebrata</taxon>
        <taxon>Euteleostomi</taxon>
        <taxon>Actinopterygii</taxon>
        <taxon>Neopterygii</taxon>
        <taxon>Teleostei</taxon>
        <taxon>Protacanthopterygii</taxon>
        <taxon>Esociformes</taxon>
        <taxon>Esocidae</taxon>
        <taxon>Esox</taxon>
    </lineage>
</organism>
<evidence type="ECO:0000256" key="3">
    <source>
        <dbReference type="ARBA" id="ARBA00022737"/>
    </source>
</evidence>
<reference evidence="9" key="2">
    <citation type="submission" date="2025-08" db="UniProtKB">
        <authorList>
            <consortium name="Ensembl"/>
        </authorList>
    </citation>
    <scope>IDENTIFICATION</scope>
</reference>
<dbReference type="InterPro" id="IPR036322">
    <property type="entry name" value="WD40_repeat_dom_sf"/>
</dbReference>
<evidence type="ECO:0000256" key="5">
    <source>
        <dbReference type="ARBA" id="ARBA00023121"/>
    </source>
</evidence>
<dbReference type="Ensembl" id="ENSELUT00000105957.1">
    <property type="protein sequence ID" value="ENSELUP00000094674.1"/>
    <property type="gene ID" value="ENSELUG00000038985.1"/>
</dbReference>
<proteinExistence type="inferred from homology"/>
<dbReference type="AlphaFoldDB" id="A0AAY5L0K7"/>
<dbReference type="Pfam" id="PF21032">
    <property type="entry name" value="PROPPIN"/>
    <property type="match status" value="1"/>
</dbReference>
<dbReference type="GO" id="GO:0034497">
    <property type="term" value="P:protein localization to phagophore assembly site"/>
    <property type="evidence" value="ECO:0007669"/>
    <property type="project" value="UniProtKB-ARBA"/>
</dbReference>
<dbReference type="Proteomes" id="UP000265140">
    <property type="component" value="Chromosome 11"/>
</dbReference>
<dbReference type="GeneTree" id="ENSGT00940000155537"/>
<reference evidence="9" key="3">
    <citation type="submission" date="2025-09" db="UniProtKB">
        <authorList>
            <consortium name="Ensembl"/>
        </authorList>
    </citation>
    <scope>IDENTIFICATION</scope>
</reference>
<gene>
    <name evidence="9" type="primary">WIPI2</name>
</gene>
<evidence type="ECO:0000256" key="7">
    <source>
        <dbReference type="ARBA" id="ARBA00025740"/>
    </source>
</evidence>
<evidence type="ECO:0000313" key="10">
    <source>
        <dbReference type="Proteomes" id="UP000265140"/>
    </source>
</evidence>